<dbReference type="AlphaFoldDB" id="J3PIV3"/>
<evidence type="ECO:0000313" key="1">
    <source>
        <dbReference type="EMBL" id="EJT69036.1"/>
    </source>
</evidence>
<dbReference type="EnsemblFungi" id="EJT69036">
    <property type="protein sequence ID" value="EJT69036"/>
    <property type="gene ID" value="GGTG_13433"/>
</dbReference>
<sequence length="56" mass="6331">MRALPLFMVTNMQQNPRKAVERFTELEVFGGGPFQGASKLYRDLADDKDVADATKR</sequence>
<evidence type="ECO:0000313" key="2">
    <source>
        <dbReference type="EnsemblFungi" id="EJT69036"/>
    </source>
</evidence>
<reference evidence="3" key="1">
    <citation type="submission" date="2010-07" db="EMBL/GenBank/DDBJ databases">
        <title>The genome sequence of Gaeumannomyces graminis var. tritici strain R3-111a-1.</title>
        <authorList>
            <consortium name="The Broad Institute Genome Sequencing Platform"/>
            <person name="Ma L.-J."/>
            <person name="Dead R."/>
            <person name="Young S."/>
            <person name="Zeng Q."/>
            <person name="Koehrsen M."/>
            <person name="Alvarado L."/>
            <person name="Berlin A."/>
            <person name="Chapman S.B."/>
            <person name="Chen Z."/>
            <person name="Freedman E."/>
            <person name="Gellesch M."/>
            <person name="Goldberg J."/>
            <person name="Griggs A."/>
            <person name="Gujja S."/>
            <person name="Heilman E.R."/>
            <person name="Heiman D."/>
            <person name="Hepburn T."/>
            <person name="Howarth C."/>
            <person name="Jen D."/>
            <person name="Larson L."/>
            <person name="Mehta T."/>
            <person name="Neiman D."/>
            <person name="Pearson M."/>
            <person name="Roberts A."/>
            <person name="Saif S."/>
            <person name="Shea T."/>
            <person name="Shenoy N."/>
            <person name="Sisk P."/>
            <person name="Stolte C."/>
            <person name="Sykes S."/>
            <person name="Walk T."/>
            <person name="White J."/>
            <person name="Yandava C."/>
            <person name="Haas B."/>
            <person name="Nusbaum C."/>
            <person name="Birren B."/>
        </authorList>
    </citation>
    <scope>NUCLEOTIDE SEQUENCE [LARGE SCALE GENOMIC DNA]</scope>
    <source>
        <strain evidence="3">R3-111a-1</strain>
    </source>
</reference>
<proteinExistence type="predicted"/>
<dbReference type="VEuPathDB" id="FungiDB:GGTG_13433"/>
<dbReference type="EMBL" id="GL385407">
    <property type="protein sequence ID" value="EJT69036.1"/>
    <property type="molecule type" value="Genomic_DNA"/>
</dbReference>
<organism evidence="1">
    <name type="scientific">Gaeumannomyces tritici (strain R3-111a-1)</name>
    <name type="common">Wheat and barley take-all root rot fungus</name>
    <name type="synonym">Gaeumannomyces graminis var. tritici</name>
    <dbReference type="NCBI Taxonomy" id="644352"/>
    <lineage>
        <taxon>Eukaryota</taxon>
        <taxon>Fungi</taxon>
        <taxon>Dikarya</taxon>
        <taxon>Ascomycota</taxon>
        <taxon>Pezizomycotina</taxon>
        <taxon>Sordariomycetes</taxon>
        <taxon>Sordariomycetidae</taxon>
        <taxon>Magnaporthales</taxon>
        <taxon>Magnaporthaceae</taxon>
        <taxon>Gaeumannomyces</taxon>
    </lineage>
</organism>
<dbReference type="GeneID" id="20353891"/>
<dbReference type="RefSeq" id="XP_009229603.1">
    <property type="nucleotide sequence ID" value="XM_009231339.1"/>
</dbReference>
<reference evidence="2" key="5">
    <citation type="submission" date="2018-04" db="UniProtKB">
        <authorList>
            <consortium name="EnsemblFungi"/>
        </authorList>
    </citation>
    <scope>IDENTIFICATION</scope>
    <source>
        <strain evidence="2">R3-111a-1</strain>
    </source>
</reference>
<name>J3PIV3_GAET3</name>
<accession>J3PIV3</accession>
<reference evidence="1" key="3">
    <citation type="submission" date="2010-09" db="EMBL/GenBank/DDBJ databases">
        <title>Annotation of Gaeumannomyces graminis var. tritici R3-111a-1.</title>
        <authorList>
            <consortium name="The Broad Institute Genome Sequencing Platform"/>
            <person name="Ma L.-J."/>
            <person name="Dead R."/>
            <person name="Young S.K."/>
            <person name="Zeng Q."/>
            <person name="Gargeya S."/>
            <person name="Fitzgerald M."/>
            <person name="Haas B."/>
            <person name="Abouelleil A."/>
            <person name="Alvarado L."/>
            <person name="Arachchi H.M."/>
            <person name="Berlin A."/>
            <person name="Brown A."/>
            <person name="Chapman S.B."/>
            <person name="Chen Z."/>
            <person name="Dunbar C."/>
            <person name="Freedman E."/>
            <person name="Gearin G."/>
            <person name="Gellesch M."/>
            <person name="Goldberg J."/>
            <person name="Griggs A."/>
            <person name="Gujja S."/>
            <person name="Heiman D."/>
            <person name="Howarth C."/>
            <person name="Larson L."/>
            <person name="Lui A."/>
            <person name="MacDonald P.J.P."/>
            <person name="Mehta T."/>
            <person name="Montmayeur A."/>
            <person name="Murphy C."/>
            <person name="Neiman D."/>
            <person name="Pearson M."/>
            <person name="Priest M."/>
            <person name="Roberts A."/>
            <person name="Saif S."/>
            <person name="Shea T."/>
            <person name="Shenoy N."/>
            <person name="Sisk P."/>
            <person name="Stolte C."/>
            <person name="Sykes S."/>
            <person name="Yandava C."/>
            <person name="Wortman J."/>
            <person name="Nusbaum C."/>
            <person name="Birren B."/>
        </authorList>
    </citation>
    <scope>NUCLEOTIDE SEQUENCE</scope>
    <source>
        <strain evidence="1">R3-111a-1</strain>
    </source>
</reference>
<gene>
    <name evidence="2" type="primary">20353891</name>
    <name evidence="1" type="ORF">GGTG_13433</name>
</gene>
<reference evidence="1" key="2">
    <citation type="submission" date="2010-07" db="EMBL/GenBank/DDBJ databases">
        <authorList>
            <consortium name="The Broad Institute Genome Sequencing Platform"/>
            <consortium name="Broad Institute Genome Sequencing Center for Infectious Disease"/>
            <person name="Ma L.-J."/>
            <person name="Dead R."/>
            <person name="Young S."/>
            <person name="Zeng Q."/>
            <person name="Koehrsen M."/>
            <person name="Alvarado L."/>
            <person name="Berlin A."/>
            <person name="Chapman S.B."/>
            <person name="Chen Z."/>
            <person name="Freedman E."/>
            <person name="Gellesch M."/>
            <person name="Goldberg J."/>
            <person name="Griggs A."/>
            <person name="Gujja S."/>
            <person name="Heilman E.R."/>
            <person name="Heiman D."/>
            <person name="Hepburn T."/>
            <person name="Howarth C."/>
            <person name="Jen D."/>
            <person name="Larson L."/>
            <person name="Mehta T."/>
            <person name="Neiman D."/>
            <person name="Pearson M."/>
            <person name="Roberts A."/>
            <person name="Saif S."/>
            <person name="Shea T."/>
            <person name="Shenoy N."/>
            <person name="Sisk P."/>
            <person name="Stolte C."/>
            <person name="Sykes S."/>
            <person name="Walk T."/>
            <person name="White J."/>
            <person name="Yandava C."/>
            <person name="Haas B."/>
            <person name="Nusbaum C."/>
            <person name="Birren B."/>
        </authorList>
    </citation>
    <scope>NUCLEOTIDE SEQUENCE</scope>
    <source>
        <strain evidence="1">R3-111a-1</strain>
    </source>
</reference>
<dbReference type="HOGENOM" id="CLU_3014266_0_0_1"/>
<keyword evidence="3" id="KW-1185">Reference proteome</keyword>
<dbReference type="Proteomes" id="UP000006039">
    <property type="component" value="Unassembled WGS sequence"/>
</dbReference>
<reference evidence="2" key="4">
    <citation type="journal article" date="2015" name="G3 (Bethesda)">
        <title>Genome sequences of three phytopathogenic species of the Magnaporthaceae family of fungi.</title>
        <authorList>
            <person name="Okagaki L.H."/>
            <person name="Nunes C.C."/>
            <person name="Sailsbery J."/>
            <person name="Clay B."/>
            <person name="Brown D."/>
            <person name="John T."/>
            <person name="Oh Y."/>
            <person name="Young N."/>
            <person name="Fitzgerald M."/>
            <person name="Haas B.J."/>
            <person name="Zeng Q."/>
            <person name="Young S."/>
            <person name="Adiconis X."/>
            <person name="Fan L."/>
            <person name="Levin J.Z."/>
            <person name="Mitchell T.K."/>
            <person name="Okubara P.A."/>
            <person name="Farman M.L."/>
            <person name="Kohn L.M."/>
            <person name="Birren B."/>
            <person name="Ma L.-J."/>
            <person name="Dean R.A."/>
        </authorList>
    </citation>
    <scope>NUCLEOTIDE SEQUENCE</scope>
    <source>
        <strain evidence="2">R3-111a-1</strain>
    </source>
</reference>
<protein>
    <submittedName>
        <fullName evidence="1 2">Uncharacterized protein</fullName>
    </submittedName>
</protein>
<evidence type="ECO:0000313" key="3">
    <source>
        <dbReference type="Proteomes" id="UP000006039"/>
    </source>
</evidence>